<name>A0A0J8V639_9GAMM</name>
<sequence length="958" mass="105653">MQKWLLSAALLSLAGAPSHAAYAAVSSSSVAATAALPDGIRLVEQVGVTDPNEPVIPFSKYVLDNGLTVVLHQDSSDPLVHVDVTYHVGSAREEADKSGFAHFFEHMMFQGSENVGDQEHFRLITEAGGSLNGTTNRDRTNYFETVPANQLEKMLWLESDRMGFLLGAVSQRKFEIQRDTVKNERAQNYENRPYGLMYERLGEALYPREHPYSWQTIGYIEDLNRVDVNDLKAFFLRWYGPNNATLTIGGDIDVAQTLTWINKYFGSIPRGPEVKKADKWPVKIDSDRFITLEDKIQQPMLMMAWPTAYNGAKDEASLDMLAKVIGGGKNSLLYQNLVKPGKVVDAGAFHDCAELACTMYVYAMGQSGDKGNLKAIRQEVTSVLDGLEQRGVSEKELSELKGMVEANAIFGLQSVSGKVSQLAAYETFFGDPNYLQQELGNLRAVTTKSMEQAYMRYLNGNPSVTLSVVPKGKTELQAAKPNYTPAERVLPEHKKITEQDLVLREPVDDFDRSIMPQPAKPVEAKLPDVYEFTLANGIKVLGTKYQETPTVEIQLMLPAGRRFEPQGKEGIAALTAAMMGEATTQSSAEALSSKLDVLGSTVSFNSGMYTTTVSVTALAKNLPATLAILQEKLFSPAFSEQDFTRLKAQAIEGAVYEHQRPNWLAAQATREVLFKNTPMSQPSEGTKASLEGLTLADVKAFYHNFYTPNGADLVVVGDVKQATLTKNLDFLAKWQGQPEPKLSDFTLPSLGKQAIWLVDKPGAPQTVIRLVRQGLPFDATGELYETQLANFNLAGNFNSRINLNLREDKGYTYGAGGYQSGGREVGLSVFYAQVRANASLPALKEFLAELDKISKDGITEKELAFMRLAVGQKDALSYETPAKKAQLLGQMLTYSLSKDYVSERNKIAASITQQELNALATKWFKPEDYQIIIVGDAKSLKPQLETLAIPVKELTTMK</sequence>
<dbReference type="SUPFAM" id="SSF63411">
    <property type="entry name" value="LuxS/MPP-like metallohydrolase"/>
    <property type="match status" value="4"/>
</dbReference>
<dbReference type="STRING" id="680026.AB733_22670"/>
<feature type="chain" id="PRO_5030008983" evidence="2">
    <location>
        <begin position="24"/>
        <end position="958"/>
    </location>
</feature>
<evidence type="ECO:0000313" key="5">
    <source>
        <dbReference type="EMBL" id="PSW21602.1"/>
    </source>
</evidence>
<feature type="domain" description="Peptidase M16 C-terminal" evidence="4">
    <location>
        <begin position="226"/>
        <end position="401"/>
    </location>
</feature>
<protein>
    <submittedName>
        <fullName evidence="5">Insulinase family protein</fullName>
    </submittedName>
</protein>
<dbReference type="PANTHER" id="PTHR11851">
    <property type="entry name" value="METALLOPROTEASE"/>
    <property type="match status" value="1"/>
</dbReference>
<reference evidence="5 6" key="1">
    <citation type="submission" date="2018-01" db="EMBL/GenBank/DDBJ databases">
        <title>Whole genome sequencing of Histamine producing bacteria.</title>
        <authorList>
            <person name="Butler K."/>
        </authorList>
    </citation>
    <scope>NUCLEOTIDE SEQUENCE [LARGE SCALE GENOMIC DNA]</scope>
    <source>
        <strain evidence="5 6">DSM 24669</strain>
    </source>
</reference>
<dbReference type="InterPro" id="IPR050361">
    <property type="entry name" value="MPP/UQCRC_Complex"/>
</dbReference>
<comment type="similarity">
    <text evidence="1">Belongs to the peptidase M16 family.</text>
</comment>
<evidence type="ECO:0000259" key="3">
    <source>
        <dbReference type="Pfam" id="PF00675"/>
    </source>
</evidence>
<organism evidence="5 6">
    <name type="scientific">Photobacterium swingsii</name>
    <dbReference type="NCBI Taxonomy" id="680026"/>
    <lineage>
        <taxon>Bacteria</taxon>
        <taxon>Pseudomonadati</taxon>
        <taxon>Pseudomonadota</taxon>
        <taxon>Gammaproteobacteria</taxon>
        <taxon>Vibrionales</taxon>
        <taxon>Vibrionaceae</taxon>
        <taxon>Photobacterium</taxon>
    </lineage>
</organism>
<dbReference type="InterPro" id="IPR007863">
    <property type="entry name" value="Peptidase_M16_C"/>
</dbReference>
<feature type="domain" description="Peptidase M16 N-terminal" evidence="3">
    <location>
        <begin position="69"/>
        <end position="189"/>
    </location>
</feature>
<dbReference type="InterPro" id="IPR011249">
    <property type="entry name" value="Metalloenz_LuxS/M16"/>
</dbReference>
<evidence type="ECO:0000256" key="1">
    <source>
        <dbReference type="ARBA" id="ARBA00007261"/>
    </source>
</evidence>
<proteinExistence type="inferred from homology"/>
<evidence type="ECO:0000313" key="6">
    <source>
        <dbReference type="Proteomes" id="UP000240481"/>
    </source>
</evidence>
<keyword evidence="2" id="KW-0732">Signal</keyword>
<dbReference type="PANTHER" id="PTHR11851:SF49">
    <property type="entry name" value="MITOCHONDRIAL-PROCESSING PEPTIDASE SUBUNIT ALPHA"/>
    <property type="match status" value="1"/>
</dbReference>
<evidence type="ECO:0000259" key="4">
    <source>
        <dbReference type="Pfam" id="PF05193"/>
    </source>
</evidence>
<feature type="domain" description="Peptidase M16 N-terminal" evidence="3">
    <location>
        <begin position="545"/>
        <end position="682"/>
    </location>
</feature>
<dbReference type="Pfam" id="PF00675">
    <property type="entry name" value="Peptidase_M16"/>
    <property type="match status" value="2"/>
</dbReference>
<dbReference type="GO" id="GO:0046872">
    <property type="term" value="F:metal ion binding"/>
    <property type="evidence" value="ECO:0007669"/>
    <property type="project" value="InterPro"/>
</dbReference>
<dbReference type="RefSeq" id="WP_048900834.1">
    <property type="nucleotide sequence ID" value="NZ_AP024852.1"/>
</dbReference>
<dbReference type="OrthoDB" id="9811314at2"/>
<feature type="domain" description="Peptidase M16 C-terminal" evidence="4">
    <location>
        <begin position="693"/>
        <end position="864"/>
    </location>
</feature>
<dbReference type="EMBL" id="PYLZ01000015">
    <property type="protein sequence ID" value="PSW21602.1"/>
    <property type="molecule type" value="Genomic_DNA"/>
</dbReference>
<dbReference type="AlphaFoldDB" id="A0A0J8V639"/>
<accession>A0A0J8V639</accession>
<evidence type="ECO:0000256" key="2">
    <source>
        <dbReference type="SAM" id="SignalP"/>
    </source>
</evidence>
<keyword evidence="6" id="KW-1185">Reference proteome</keyword>
<feature type="signal peptide" evidence="2">
    <location>
        <begin position="1"/>
        <end position="23"/>
    </location>
</feature>
<dbReference type="Proteomes" id="UP000240481">
    <property type="component" value="Unassembled WGS sequence"/>
</dbReference>
<comment type="caution">
    <text evidence="5">The sequence shown here is derived from an EMBL/GenBank/DDBJ whole genome shotgun (WGS) entry which is preliminary data.</text>
</comment>
<dbReference type="Pfam" id="PF05193">
    <property type="entry name" value="Peptidase_M16_C"/>
    <property type="match status" value="2"/>
</dbReference>
<dbReference type="InterPro" id="IPR011765">
    <property type="entry name" value="Pept_M16_N"/>
</dbReference>
<gene>
    <name evidence="5" type="ORF">C9I94_21230</name>
</gene>
<dbReference type="Gene3D" id="3.30.830.10">
    <property type="entry name" value="Metalloenzyme, LuxS/M16 peptidase-like"/>
    <property type="match status" value="4"/>
</dbReference>